<sequence length="178" mass="20481">MTTETRYNLTLVGDYVLKKEAIYIVAQVWELRVLVLDVDDLINDEGWRTAPLIMQLRVKELLNPFNRIKVKSYQIGKLHDTLKKVPFFGSATLTSFNHQGTLRPPTQTKESEIIKRGEPFRLLAVVSYVKTNPDTVSITGERLEGEERIYEDRIRLRKIPELGAVVEAKVIRLETGRT</sequence>
<evidence type="ECO:0000313" key="2">
    <source>
        <dbReference type="Proteomes" id="UP000274131"/>
    </source>
</evidence>
<dbReference type="WBParaSite" id="EVEC_0001352501-mRNA-1">
    <property type="protein sequence ID" value="EVEC_0001352501-mRNA-1"/>
    <property type="gene ID" value="EVEC_0001352501"/>
</dbReference>
<name>A0A0N4VR63_ENTVE</name>
<evidence type="ECO:0000313" key="3">
    <source>
        <dbReference type="WBParaSite" id="EVEC_0001352501-mRNA-1"/>
    </source>
</evidence>
<dbReference type="Proteomes" id="UP000274131">
    <property type="component" value="Unassembled WGS sequence"/>
</dbReference>
<reference evidence="1 2" key="2">
    <citation type="submission" date="2018-10" db="EMBL/GenBank/DDBJ databases">
        <authorList>
            <consortium name="Pathogen Informatics"/>
        </authorList>
    </citation>
    <scope>NUCLEOTIDE SEQUENCE [LARGE SCALE GENOMIC DNA]</scope>
</reference>
<gene>
    <name evidence="1" type="ORF">EVEC_LOCUS12659</name>
</gene>
<reference evidence="3" key="1">
    <citation type="submission" date="2017-02" db="UniProtKB">
        <authorList>
            <consortium name="WormBaseParasite"/>
        </authorList>
    </citation>
    <scope>IDENTIFICATION</scope>
</reference>
<accession>A0A0N4VR63</accession>
<keyword evidence="2" id="KW-1185">Reference proteome</keyword>
<evidence type="ECO:0000313" key="1">
    <source>
        <dbReference type="EMBL" id="VDD97908.1"/>
    </source>
</evidence>
<dbReference type="AlphaFoldDB" id="A0A0N4VR63"/>
<organism evidence="3">
    <name type="scientific">Enterobius vermicularis</name>
    <name type="common">Human pinworm</name>
    <dbReference type="NCBI Taxonomy" id="51028"/>
    <lineage>
        <taxon>Eukaryota</taxon>
        <taxon>Metazoa</taxon>
        <taxon>Ecdysozoa</taxon>
        <taxon>Nematoda</taxon>
        <taxon>Chromadorea</taxon>
        <taxon>Rhabditida</taxon>
        <taxon>Spirurina</taxon>
        <taxon>Oxyuridomorpha</taxon>
        <taxon>Oxyuroidea</taxon>
        <taxon>Oxyuridae</taxon>
        <taxon>Enterobius</taxon>
    </lineage>
</organism>
<protein>
    <submittedName>
        <fullName evidence="3">YceI domain-containing protein</fullName>
    </submittedName>
</protein>
<proteinExistence type="predicted"/>
<dbReference type="EMBL" id="UXUI01015754">
    <property type="protein sequence ID" value="VDD97908.1"/>
    <property type="molecule type" value="Genomic_DNA"/>
</dbReference>